<proteinExistence type="predicted"/>
<organism evidence="1">
    <name type="scientific">Arundo donax</name>
    <name type="common">Giant reed</name>
    <name type="synonym">Donax arundinaceus</name>
    <dbReference type="NCBI Taxonomy" id="35708"/>
    <lineage>
        <taxon>Eukaryota</taxon>
        <taxon>Viridiplantae</taxon>
        <taxon>Streptophyta</taxon>
        <taxon>Embryophyta</taxon>
        <taxon>Tracheophyta</taxon>
        <taxon>Spermatophyta</taxon>
        <taxon>Magnoliopsida</taxon>
        <taxon>Liliopsida</taxon>
        <taxon>Poales</taxon>
        <taxon>Poaceae</taxon>
        <taxon>PACMAD clade</taxon>
        <taxon>Arundinoideae</taxon>
        <taxon>Arundineae</taxon>
        <taxon>Arundo</taxon>
    </lineage>
</organism>
<sequence length="26" mass="3125">MHAMNTCYIKLLRTHLSNHQLTPNMR</sequence>
<evidence type="ECO:0000313" key="1">
    <source>
        <dbReference type="EMBL" id="JAD64928.1"/>
    </source>
</evidence>
<reference evidence="1" key="2">
    <citation type="journal article" date="2015" name="Data Brief">
        <title>Shoot transcriptome of the giant reed, Arundo donax.</title>
        <authorList>
            <person name="Barrero R.A."/>
            <person name="Guerrero F.D."/>
            <person name="Moolhuijzen P."/>
            <person name="Goolsby J.A."/>
            <person name="Tidwell J."/>
            <person name="Bellgard S.E."/>
            <person name="Bellgard M.I."/>
        </authorList>
    </citation>
    <scope>NUCLEOTIDE SEQUENCE</scope>
    <source>
        <tissue evidence="1">Shoot tissue taken approximately 20 cm above the soil surface</tissue>
    </source>
</reference>
<accession>A0A0A9BRY7</accession>
<name>A0A0A9BRY7_ARUDO</name>
<reference evidence="1" key="1">
    <citation type="submission" date="2014-09" db="EMBL/GenBank/DDBJ databases">
        <authorList>
            <person name="Magalhaes I.L.F."/>
            <person name="Oliveira U."/>
            <person name="Santos F.R."/>
            <person name="Vidigal T.H.D.A."/>
            <person name="Brescovit A.D."/>
            <person name="Santos A.J."/>
        </authorList>
    </citation>
    <scope>NUCLEOTIDE SEQUENCE</scope>
    <source>
        <tissue evidence="1">Shoot tissue taken approximately 20 cm above the soil surface</tissue>
    </source>
</reference>
<dbReference type="EMBL" id="GBRH01232967">
    <property type="protein sequence ID" value="JAD64928.1"/>
    <property type="molecule type" value="Transcribed_RNA"/>
</dbReference>
<protein>
    <submittedName>
        <fullName evidence="1">Uncharacterized protein</fullName>
    </submittedName>
</protein>
<dbReference type="AlphaFoldDB" id="A0A0A9BRY7"/>